<comment type="caution">
    <text evidence="2">The sequence shown here is derived from an EMBL/GenBank/DDBJ whole genome shotgun (WGS) entry which is preliminary data.</text>
</comment>
<accession>K1TFC4</accession>
<dbReference type="AlphaFoldDB" id="K1TFC4"/>
<reference evidence="2" key="1">
    <citation type="journal article" date="2013" name="Environ. Microbiol.">
        <title>Microbiota from the distal guts of lean and obese adolescents exhibit partial functional redundancy besides clear differences in community structure.</title>
        <authorList>
            <person name="Ferrer M."/>
            <person name="Ruiz A."/>
            <person name="Lanza F."/>
            <person name="Haange S.B."/>
            <person name="Oberbach A."/>
            <person name="Till H."/>
            <person name="Bargiela R."/>
            <person name="Campoy C."/>
            <person name="Segura M.T."/>
            <person name="Richter M."/>
            <person name="von Bergen M."/>
            <person name="Seifert J."/>
            <person name="Suarez A."/>
        </authorList>
    </citation>
    <scope>NUCLEOTIDE SEQUENCE</scope>
</reference>
<evidence type="ECO:0000313" key="2">
    <source>
        <dbReference type="EMBL" id="EKC66139.1"/>
    </source>
</evidence>
<evidence type="ECO:0000256" key="1">
    <source>
        <dbReference type="SAM" id="MobiDB-lite"/>
    </source>
</evidence>
<proteinExistence type="predicted"/>
<organism evidence="2">
    <name type="scientific">human gut metagenome</name>
    <dbReference type="NCBI Taxonomy" id="408170"/>
    <lineage>
        <taxon>unclassified sequences</taxon>
        <taxon>metagenomes</taxon>
        <taxon>organismal metagenomes</taxon>
    </lineage>
</organism>
<feature type="region of interest" description="Disordered" evidence="1">
    <location>
        <begin position="174"/>
        <end position="201"/>
    </location>
</feature>
<name>K1TFC4_9ZZZZ</name>
<feature type="non-terminal residue" evidence="2">
    <location>
        <position position="237"/>
    </location>
</feature>
<dbReference type="InterPro" id="IPR011990">
    <property type="entry name" value="TPR-like_helical_dom_sf"/>
</dbReference>
<sequence length="237" mass="26995">EQTQEQVGNRDLTEEEFWNRITEDFEAAYNTLDMYPADKARVSKTAAAAYLAKVWLYRAFPQDENHQFTGTVDQQALRHVITYTDYVKSATEYRLEPDFSDNFLPENPNGCESIFAVQHSTKTADGTIYGRANWSNILNCPAVLFPGGHDFLKPSQNLVNAFKTRNGLPMFDDFNDSRWIPNPDPERTDPEGRSPSLPHRGHARFPVQVRQGDHLHLCQLAHAGLLRLVQLHEAVLP</sequence>
<dbReference type="SUPFAM" id="SSF48452">
    <property type="entry name" value="TPR-like"/>
    <property type="match status" value="1"/>
</dbReference>
<feature type="non-terminal residue" evidence="2">
    <location>
        <position position="1"/>
    </location>
</feature>
<protein>
    <submittedName>
        <fullName evidence="2">SusD family protein</fullName>
    </submittedName>
</protein>
<dbReference type="EMBL" id="AJWZ01004186">
    <property type="protein sequence ID" value="EKC66139.1"/>
    <property type="molecule type" value="Genomic_DNA"/>
</dbReference>
<dbReference type="Gene3D" id="1.25.40.390">
    <property type="match status" value="1"/>
</dbReference>
<gene>
    <name evidence="2" type="ORF">OBE_06101</name>
</gene>